<accession>A0A9P7FWG5</accession>
<dbReference type="EMBL" id="JABCKI010005920">
    <property type="protein sequence ID" value="KAG5636535.1"/>
    <property type="molecule type" value="Genomic_DNA"/>
</dbReference>
<sequence>MRLQLLAILSLPLLSLASQEKQIPMSIAIEDYSPQTHAKPSLADLLTIEPSASIFYSYARELELSANFVDTTSSYTIFVPTNKAVMSLARKPHQGPKPPVDEGIQISEEEFDNQSKKNVERWVSAHIVPKSPIRLDSEYPTLLEGKTISFRPISKNDGKGPEWSRVTLEDGVRIIGMKEGSNGVLFLIDGTVSEAV</sequence>
<feature type="chain" id="PRO_5040428460" description="FAS1 domain-containing protein" evidence="2">
    <location>
        <begin position="18"/>
        <end position="196"/>
    </location>
</feature>
<reference evidence="4" key="1">
    <citation type="submission" date="2021-02" db="EMBL/GenBank/DDBJ databases">
        <authorList>
            <person name="Nieuwenhuis M."/>
            <person name="Van De Peppel L.J.J."/>
        </authorList>
    </citation>
    <scope>NUCLEOTIDE SEQUENCE</scope>
    <source>
        <strain evidence="4">D49</strain>
    </source>
</reference>
<reference evidence="4" key="2">
    <citation type="submission" date="2021-10" db="EMBL/GenBank/DDBJ databases">
        <title>Phylogenomics reveals ancestral predisposition of the termite-cultivated fungus Termitomyces towards a domesticated lifestyle.</title>
        <authorList>
            <person name="Auxier B."/>
            <person name="Grum-Grzhimaylo A."/>
            <person name="Cardenas M.E."/>
            <person name="Lodge J.D."/>
            <person name="Laessoe T."/>
            <person name="Pedersen O."/>
            <person name="Smith M.E."/>
            <person name="Kuyper T.W."/>
            <person name="Franco-Molano E.A."/>
            <person name="Baroni T.J."/>
            <person name="Aanen D.K."/>
        </authorList>
    </citation>
    <scope>NUCLEOTIDE SEQUENCE</scope>
    <source>
        <strain evidence="4">D49</strain>
    </source>
</reference>
<keyword evidence="1 2" id="KW-0732">Signal</keyword>
<dbReference type="AlphaFoldDB" id="A0A9P7FWG5"/>
<evidence type="ECO:0000256" key="2">
    <source>
        <dbReference type="SAM" id="SignalP"/>
    </source>
</evidence>
<dbReference type="PANTHER" id="PTHR28156">
    <property type="entry name" value="FAS1 DOMAIN-CONTAINING PROTEIN YDR262W"/>
    <property type="match status" value="1"/>
</dbReference>
<dbReference type="SUPFAM" id="SSF82153">
    <property type="entry name" value="FAS1 domain"/>
    <property type="match status" value="1"/>
</dbReference>
<evidence type="ECO:0000256" key="1">
    <source>
        <dbReference type="ARBA" id="ARBA00022729"/>
    </source>
</evidence>
<comment type="caution">
    <text evidence="4">The sequence shown here is derived from an EMBL/GenBank/DDBJ whole genome shotgun (WGS) entry which is preliminary data.</text>
</comment>
<dbReference type="OrthoDB" id="5551751at2759"/>
<protein>
    <recommendedName>
        <fullName evidence="3">FAS1 domain-containing protein</fullName>
    </recommendedName>
</protein>
<dbReference type="InterPro" id="IPR000782">
    <property type="entry name" value="FAS1_domain"/>
</dbReference>
<dbReference type="Pfam" id="PF02469">
    <property type="entry name" value="Fasciclin"/>
    <property type="match status" value="1"/>
</dbReference>
<keyword evidence="5" id="KW-1185">Reference proteome</keyword>
<evidence type="ECO:0000313" key="5">
    <source>
        <dbReference type="Proteomes" id="UP000717328"/>
    </source>
</evidence>
<organism evidence="4 5">
    <name type="scientific">Sphagnurus paluster</name>
    <dbReference type="NCBI Taxonomy" id="117069"/>
    <lineage>
        <taxon>Eukaryota</taxon>
        <taxon>Fungi</taxon>
        <taxon>Dikarya</taxon>
        <taxon>Basidiomycota</taxon>
        <taxon>Agaricomycotina</taxon>
        <taxon>Agaricomycetes</taxon>
        <taxon>Agaricomycetidae</taxon>
        <taxon>Agaricales</taxon>
        <taxon>Tricholomatineae</taxon>
        <taxon>Lyophyllaceae</taxon>
        <taxon>Sphagnurus</taxon>
    </lineage>
</organism>
<dbReference type="PROSITE" id="PS50213">
    <property type="entry name" value="FAS1"/>
    <property type="match status" value="1"/>
</dbReference>
<dbReference type="InterPro" id="IPR040200">
    <property type="entry name" value="Mug57-like"/>
</dbReference>
<name>A0A9P7FWG5_9AGAR</name>
<feature type="domain" description="FAS1" evidence="3">
    <location>
        <begin position="39"/>
        <end position="192"/>
    </location>
</feature>
<evidence type="ECO:0000313" key="4">
    <source>
        <dbReference type="EMBL" id="KAG5636535.1"/>
    </source>
</evidence>
<dbReference type="Gene3D" id="2.30.180.10">
    <property type="entry name" value="FAS1 domain"/>
    <property type="match status" value="1"/>
</dbReference>
<proteinExistence type="predicted"/>
<dbReference type="InterPro" id="IPR036378">
    <property type="entry name" value="FAS1_dom_sf"/>
</dbReference>
<dbReference type="PANTHER" id="PTHR28156:SF1">
    <property type="entry name" value="FAS1 DOMAIN-CONTAINING PROTEIN YDR262W"/>
    <property type="match status" value="1"/>
</dbReference>
<gene>
    <name evidence="4" type="ORF">H0H81_007702</name>
</gene>
<feature type="signal peptide" evidence="2">
    <location>
        <begin position="1"/>
        <end position="17"/>
    </location>
</feature>
<dbReference type="Proteomes" id="UP000717328">
    <property type="component" value="Unassembled WGS sequence"/>
</dbReference>
<evidence type="ECO:0000259" key="3">
    <source>
        <dbReference type="PROSITE" id="PS50213"/>
    </source>
</evidence>